<feature type="transmembrane region" description="Helical" evidence="2">
    <location>
        <begin position="276"/>
        <end position="296"/>
    </location>
</feature>
<sequence length="364" mass="40627">MHAAMKTSEPPELGLVMLLFLMGMAASTPFLWCFIFDTLFAFDYIQPWQTIVYTWSLVAVNIVTIASCMINWTPSSGQWLNWLCATNIGICIACFMCVYLQFSPTVAVPTLFCINALTLTPWVHATADVAYLLPDIYQRFYELGTLTATVAYYVLIIYQLYTSPLFLTPLCIFICCGAMALHGAKRHRVYESSLHKRHCIFTLGGKKPHYVTHSTMEALKIVCWDLFIMVCITTSCIAAIITAGIYTRALRGARSYLYSICYGHICYGSAAVSRGYAASLAYCTIAAMLLAALHCIQQDTPEGIPLLLLFCTLVAYFNAWGSVMYKIRCKLWQAISMPKFTLTLSLLCNIPLAVTFTILNKAAL</sequence>
<feature type="transmembrane region" description="Helical" evidence="2">
    <location>
        <begin position="226"/>
        <end position="246"/>
    </location>
</feature>
<feature type="transmembrane region" description="Helical" evidence="2">
    <location>
        <begin position="340"/>
        <end position="359"/>
    </location>
</feature>
<dbReference type="EMBL" id="MN545487">
    <property type="protein sequence ID" value="QRE02538.1"/>
    <property type="molecule type" value="Genomic_DNA"/>
</dbReference>
<proteinExistence type="inferred from homology"/>
<feature type="transmembrane region" description="Helical" evidence="2">
    <location>
        <begin position="52"/>
        <end position="72"/>
    </location>
</feature>
<gene>
    <name evidence="3" type="primary">ORF58</name>
</gene>
<keyword evidence="2" id="KW-0472">Membrane</keyword>
<name>A0A889IYC2_9GAMA</name>
<comment type="similarity">
    <text evidence="1">Belongs to the herpesviridae BMRF2 family.</text>
</comment>
<feature type="transmembrane region" description="Helical" evidence="2">
    <location>
        <begin position="140"/>
        <end position="160"/>
    </location>
</feature>
<feature type="transmembrane region" description="Helical" evidence="2">
    <location>
        <begin position="166"/>
        <end position="184"/>
    </location>
</feature>
<dbReference type="InterPro" id="IPR006727">
    <property type="entry name" value="Herpes_BMRF2"/>
</dbReference>
<evidence type="ECO:0000256" key="2">
    <source>
        <dbReference type="SAM" id="Phobius"/>
    </source>
</evidence>
<protein>
    <submittedName>
        <fullName evidence="3">Multiple transmembrane protein</fullName>
    </submittedName>
</protein>
<dbReference type="Pfam" id="PF04633">
    <property type="entry name" value="Herpes_BMRF2"/>
    <property type="match status" value="1"/>
</dbReference>
<evidence type="ECO:0000313" key="3">
    <source>
        <dbReference type="EMBL" id="QRE02538.1"/>
    </source>
</evidence>
<accession>A0A889IYC2</accession>
<feature type="transmembrane region" description="Helical" evidence="2">
    <location>
        <begin position="12"/>
        <end position="32"/>
    </location>
</feature>
<keyword evidence="2" id="KW-1133">Transmembrane helix</keyword>
<organism evidence="3">
    <name type="scientific">Otarine gammaherpesvirus 4</name>
    <dbReference type="NCBI Taxonomy" id="2801541"/>
    <lineage>
        <taxon>Viruses</taxon>
        <taxon>Duplodnaviria</taxon>
        <taxon>Heunggongvirae</taxon>
        <taxon>Peploviricota</taxon>
        <taxon>Herviviricetes</taxon>
        <taxon>Herpesvirales</taxon>
        <taxon>Orthoherpesviridae</taxon>
        <taxon>Gammaherpesvirinae</taxon>
    </lineage>
</organism>
<reference evidence="3" key="1">
    <citation type="submission" date="2019-10" db="EMBL/GenBank/DDBJ databases">
        <title>Otarine herpesvirus 4 in Northern fur seal genital swab.</title>
        <authorList>
            <person name="Deming A.C."/>
            <person name="Wellehan J.F.X."/>
            <person name="Gulland F.M.D."/>
        </authorList>
    </citation>
    <scope>NUCLEOTIDE SEQUENCE</scope>
    <source>
        <strain evidence="3">Cu11-001</strain>
    </source>
</reference>
<feature type="transmembrane region" description="Helical" evidence="2">
    <location>
        <begin position="108"/>
        <end position="133"/>
    </location>
</feature>
<evidence type="ECO:0000256" key="1">
    <source>
        <dbReference type="ARBA" id="ARBA00008716"/>
    </source>
</evidence>
<feature type="transmembrane region" description="Helical" evidence="2">
    <location>
        <begin position="303"/>
        <end position="320"/>
    </location>
</feature>
<keyword evidence="2 3" id="KW-0812">Transmembrane</keyword>
<feature type="transmembrane region" description="Helical" evidence="2">
    <location>
        <begin position="79"/>
        <end position="102"/>
    </location>
</feature>